<evidence type="ECO:0000256" key="4">
    <source>
        <dbReference type="ARBA" id="ARBA00023163"/>
    </source>
</evidence>
<evidence type="ECO:0000256" key="2">
    <source>
        <dbReference type="ARBA" id="ARBA00023082"/>
    </source>
</evidence>
<dbReference type="InterPro" id="IPR000943">
    <property type="entry name" value="RNA_pol_sigma70"/>
</dbReference>
<name>A0A1U9R508_STRNV</name>
<dbReference type="Proteomes" id="UP000189677">
    <property type="component" value="Chromosome"/>
</dbReference>
<proteinExistence type="predicted"/>
<dbReference type="CDD" id="cd06171">
    <property type="entry name" value="Sigma70_r4"/>
    <property type="match status" value="1"/>
</dbReference>
<dbReference type="NCBIfam" id="TIGR02980">
    <property type="entry name" value="SigBFG"/>
    <property type="match status" value="1"/>
</dbReference>
<dbReference type="InterPro" id="IPR014322">
    <property type="entry name" value="RNA_pol_sigma-B/F/G"/>
</dbReference>
<dbReference type="InterPro" id="IPR036388">
    <property type="entry name" value="WH-like_DNA-bd_sf"/>
</dbReference>
<feature type="domain" description="RNA polymerase sigma-70 region 2" evidence="5">
    <location>
        <begin position="44"/>
        <end position="109"/>
    </location>
</feature>
<dbReference type="InterPro" id="IPR014284">
    <property type="entry name" value="RNA_pol_sigma-70_dom"/>
</dbReference>
<dbReference type="PANTHER" id="PTHR30385:SF4">
    <property type="entry name" value="RNA POLYMERASE SIGMA-E FACTOR"/>
    <property type="match status" value="1"/>
</dbReference>
<dbReference type="KEGG" id="snw:BBN63_33090"/>
<dbReference type="NCBIfam" id="TIGR02937">
    <property type="entry name" value="sigma70-ECF"/>
    <property type="match status" value="1"/>
</dbReference>
<reference evidence="7 8" key="1">
    <citation type="submission" date="2016-11" db="EMBL/GenBank/DDBJ databases">
        <title>Complete genome sequence of Streptomyces niveus SCSIO 3406.</title>
        <authorList>
            <person name="Zhu Q."/>
            <person name="Cheng W."/>
            <person name="Song Y."/>
            <person name="Li Q."/>
            <person name="Ju J."/>
        </authorList>
    </citation>
    <scope>NUCLEOTIDE SEQUENCE [LARGE SCALE GENOMIC DNA]</scope>
    <source>
        <strain evidence="7 8">SCSIO 3406</strain>
    </source>
</reference>
<evidence type="ECO:0000256" key="1">
    <source>
        <dbReference type="ARBA" id="ARBA00023015"/>
    </source>
</evidence>
<keyword evidence="2" id="KW-0731">Sigma factor</keyword>
<keyword evidence="1" id="KW-0805">Transcription regulation</keyword>
<dbReference type="Pfam" id="PF04545">
    <property type="entry name" value="Sigma70_r4"/>
    <property type="match status" value="1"/>
</dbReference>
<dbReference type="OrthoDB" id="9804285at2"/>
<dbReference type="Gene3D" id="1.20.120.1810">
    <property type="match status" value="1"/>
</dbReference>
<dbReference type="EMBL" id="CP018047">
    <property type="protein sequence ID" value="AQU71419.1"/>
    <property type="molecule type" value="Genomic_DNA"/>
</dbReference>
<protein>
    <submittedName>
        <fullName evidence="7">RNA polymerase subunit sigma</fullName>
    </submittedName>
</protein>
<evidence type="ECO:0000313" key="8">
    <source>
        <dbReference type="Proteomes" id="UP000189677"/>
    </source>
</evidence>
<dbReference type="InterPro" id="IPR013324">
    <property type="entry name" value="RNA_pol_sigma_r3/r4-like"/>
</dbReference>
<evidence type="ECO:0000313" key="7">
    <source>
        <dbReference type="EMBL" id="AQU71419.1"/>
    </source>
</evidence>
<dbReference type="AlphaFoldDB" id="A0A1U9R508"/>
<dbReference type="InterPro" id="IPR007630">
    <property type="entry name" value="RNA_pol_sigma70_r4"/>
</dbReference>
<sequence length="264" mass="29836">MTPRVMAYRVRHEDVPDTSAAFERAAGLPDGPEKDRTRGEIVCAWLPMADRLAGRFRHRGEALEDLRQVAAIGLVKAVERYDPHRGTAFESFAVPTITGELKRHFRDRLWSVHVPRRVQELRARVRDARDELAQRHGILAPTVDELAFHAGMTRSEVVMGVEAMDCFNVLSLDASLSSPDEGPTLGDSLGAWDEALDAVVDRESVKPRLRRLPDREKRILYLRFFRGMTQSSIAEDLGISQMHVSRLINDSCARIRRDVMRDAA</sequence>
<evidence type="ECO:0000259" key="6">
    <source>
        <dbReference type="Pfam" id="PF04545"/>
    </source>
</evidence>
<dbReference type="InterPro" id="IPR013325">
    <property type="entry name" value="RNA_pol_sigma_r2"/>
</dbReference>
<dbReference type="PANTHER" id="PTHR30385">
    <property type="entry name" value="SIGMA FACTOR F FLAGELLAR"/>
    <property type="match status" value="1"/>
</dbReference>
<accession>A0A1U9R508</accession>
<dbReference type="Gene3D" id="1.10.10.10">
    <property type="entry name" value="Winged helix-like DNA-binding domain superfamily/Winged helix DNA-binding domain"/>
    <property type="match status" value="2"/>
</dbReference>
<keyword evidence="4" id="KW-0804">Transcription</keyword>
<dbReference type="GO" id="GO:0006352">
    <property type="term" value="P:DNA-templated transcription initiation"/>
    <property type="evidence" value="ECO:0007669"/>
    <property type="project" value="InterPro"/>
</dbReference>
<organism evidence="7 8">
    <name type="scientific">Streptomyces niveus</name>
    <name type="common">Streptomyces spheroides</name>
    <dbReference type="NCBI Taxonomy" id="193462"/>
    <lineage>
        <taxon>Bacteria</taxon>
        <taxon>Bacillati</taxon>
        <taxon>Actinomycetota</taxon>
        <taxon>Actinomycetes</taxon>
        <taxon>Kitasatosporales</taxon>
        <taxon>Streptomycetaceae</taxon>
        <taxon>Streptomyces</taxon>
    </lineage>
</organism>
<dbReference type="GO" id="GO:0003677">
    <property type="term" value="F:DNA binding"/>
    <property type="evidence" value="ECO:0007669"/>
    <property type="project" value="UniProtKB-KW"/>
</dbReference>
<keyword evidence="3" id="KW-0238">DNA-binding</keyword>
<dbReference type="InterPro" id="IPR007627">
    <property type="entry name" value="RNA_pol_sigma70_r2"/>
</dbReference>
<gene>
    <name evidence="7" type="ORF">BBN63_33090</name>
</gene>
<evidence type="ECO:0000259" key="5">
    <source>
        <dbReference type="Pfam" id="PF04542"/>
    </source>
</evidence>
<evidence type="ECO:0000256" key="3">
    <source>
        <dbReference type="ARBA" id="ARBA00023125"/>
    </source>
</evidence>
<dbReference type="GO" id="GO:0016987">
    <property type="term" value="F:sigma factor activity"/>
    <property type="evidence" value="ECO:0007669"/>
    <property type="project" value="UniProtKB-KW"/>
</dbReference>
<keyword evidence="8" id="KW-1185">Reference proteome</keyword>
<dbReference type="Pfam" id="PF04542">
    <property type="entry name" value="Sigma70_r2"/>
    <property type="match status" value="1"/>
</dbReference>
<feature type="domain" description="RNA polymerase sigma-70 region 4" evidence="6">
    <location>
        <begin position="209"/>
        <end position="256"/>
    </location>
</feature>
<dbReference type="SUPFAM" id="SSF88659">
    <property type="entry name" value="Sigma3 and sigma4 domains of RNA polymerase sigma factors"/>
    <property type="match status" value="2"/>
</dbReference>
<dbReference type="SUPFAM" id="SSF88946">
    <property type="entry name" value="Sigma2 domain of RNA polymerase sigma factors"/>
    <property type="match status" value="1"/>
</dbReference>
<dbReference type="PRINTS" id="PR00046">
    <property type="entry name" value="SIGMA70FCT"/>
</dbReference>
<dbReference type="RefSeq" id="WP_078079985.1">
    <property type="nucleotide sequence ID" value="NZ_CP018047.1"/>
</dbReference>